<evidence type="ECO:0000313" key="3">
    <source>
        <dbReference type="Proteomes" id="UP001205105"/>
    </source>
</evidence>
<sequence>MEGTVDAGRQAVNAIVQNALETAQAKDECLRLARYCVRLELVLVELQLLQRSNEALRGSKTVFLAIDAAVSALRQAEQLVSQCAATNPSSIWPLEDAVEFQGVAAELRSAAAGLAALGGRLTPDVQQDAAHVYQQLMGLSFTEDELSETEELELEHVHQRESLAEAAAVAHEAAEEVLPPEDQTPDEAGEPGETEAQLLQEIREEAEEAAAAAGAPIVLTFSGQTALAPEVPAKGAVPSRGGTPLPRDPFEMTGEPEGLGSATLQELRTFQQGQDDLAVADEAQRQLEASADNLSLKEQQARAAGGAEAQALAALKQLHEYESAMEAGEAAEEATDEAGGSEEAAAAEAGLAAGVGEGEVQAPAPPLHKSRSQQAAAVLDRNLAELASEWAGGREGMERGADASEAAEPAAPQVEE</sequence>
<comment type="caution">
    <text evidence="2">The sequence shown here is derived from an EMBL/GenBank/DDBJ whole genome shotgun (WGS) entry which is preliminary data.</text>
</comment>
<dbReference type="EMBL" id="JADXDR010000209">
    <property type="protein sequence ID" value="KAI7836011.1"/>
    <property type="molecule type" value="Genomic_DNA"/>
</dbReference>
<feature type="compositionally biased region" description="Low complexity" evidence="1">
    <location>
        <begin position="403"/>
        <end position="416"/>
    </location>
</feature>
<evidence type="ECO:0000313" key="2">
    <source>
        <dbReference type="EMBL" id="KAI7836011.1"/>
    </source>
</evidence>
<feature type="compositionally biased region" description="Acidic residues" evidence="1">
    <location>
        <begin position="183"/>
        <end position="193"/>
    </location>
</feature>
<dbReference type="GO" id="GO:0007166">
    <property type="term" value="P:cell surface receptor signaling pathway"/>
    <property type="evidence" value="ECO:0007669"/>
    <property type="project" value="InterPro"/>
</dbReference>
<gene>
    <name evidence="2" type="ORF">COHA_010095</name>
</gene>
<feature type="compositionally biased region" description="Acidic residues" evidence="1">
    <location>
        <begin position="329"/>
        <end position="340"/>
    </location>
</feature>
<evidence type="ECO:0000256" key="1">
    <source>
        <dbReference type="SAM" id="MobiDB-lite"/>
    </source>
</evidence>
<dbReference type="InterPro" id="IPR036537">
    <property type="entry name" value="Adaptor_Cbl_N_dom_sf"/>
</dbReference>
<reference evidence="2" key="1">
    <citation type="submission" date="2020-11" db="EMBL/GenBank/DDBJ databases">
        <title>Chlorella ohadii genome sequencing and assembly.</title>
        <authorList>
            <person name="Murik O."/>
            <person name="Treves H."/>
            <person name="Kedem I."/>
            <person name="Shotland Y."/>
            <person name="Kaplan A."/>
        </authorList>
    </citation>
    <scope>NUCLEOTIDE SEQUENCE</scope>
    <source>
        <strain evidence="2">1</strain>
    </source>
</reference>
<proteinExistence type="predicted"/>
<accession>A0AAD5DH04</accession>
<feature type="region of interest" description="Disordered" evidence="1">
    <location>
        <begin position="389"/>
        <end position="416"/>
    </location>
</feature>
<protein>
    <submittedName>
        <fullName evidence="2">Uncharacterized protein</fullName>
    </submittedName>
</protein>
<feature type="region of interest" description="Disordered" evidence="1">
    <location>
        <begin position="323"/>
        <end position="376"/>
    </location>
</feature>
<name>A0AAD5DH04_9CHLO</name>
<organism evidence="2 3">
    <name type="scientific">Chlorella ohadii</name>
    <dbReference type="NCBI Taxonomy" id="2649997"/>
    <lineage>
        <taxon>Eukaryota</taxon>
        <taxon>Viridiplantae</taxon>
        <taxon>Chlorophyta</taxon>
        <taxon>core chlorophytes</taxon>
        <taxon>Trebouxiophyceae</taxon>
        <taxon>Chlorellales</taxon>
        <taxon>Chlorellaceae</taxon>
        <taxon>Chlorella clade</taxon>
        <taxon>Chlorella</taxon>
    </lineage>
</organism>
<feature type="compositionally biased region" description="Low complexity" evidence="1">
    <location>
        <begin position="341"/>
        <end position="362"/>
    </location>
</feature>
<dbReference type="AlphaFoldDB" id="A0AAD5DH04"/>
<dbReference type="Gene3D" id="1.20.930.20">
    <property type="entry name" value="Adaptor protein Cbl, N-terminal domain"/>
    <property type="match status" value="1"/>
</dbReference>
<feature type="region of interest" description="Disordered" evidence="1">
    <location>
        <begin position="174"/>
        <end position="193"/>
    </location>
</feature>
<dbReference type="Proteomes" id="UP001205105">
    <property type="component" value="Unassembled WGS sequence"/>
</dbReference>
<keyword evidence="3" id="KW-1185">Reference proteome</keyword>